<accession>A0A5C5UWT5</accession>
<evidence type="ECO:0000313" key="2">
    <source>
        <dbReference type="Proteomes" id="UP000318878"/>
    </source>
</evidence>
<gene>
    <name evidence="1" type="ORF">Enr8_44910</name>
</gene>
<dbReference type="AlphaFoldDB" id="A0A5C5UWT5"/>
<reference evidence="1 2" key="1">
    <citation type="submission" date="2019-02" db="EMBL/GenBank/DDBJ databases">
        <title>Deep-cultivation of Planctomycetes and their phenomic and genomic characterization uncovers novel biology.</title>
        <authorList>
            <person name="Wiegand S."/>
            <person name="Jogler M."/>
            <person name="Boedeker C."/>
            <person name="Pinto D."/>
            <person name="Vollmers J."/>
            <person name="Rivas-Marin E."/>
            <person name="Kohn T."/>
            <person name="Peeters S.H."/>
            <person name="Heuer A."/>
            <person name="Rast P."/>
            <person name="Oberbeckmann S."/>
            <person name="Bunk B."/>
            <person name="Jeske O."/>
            <person name="Meyerdierks A."/>
            <person name="Storesund J.E."/>
            <person name="Kallscheuer N."/>
            <person name="Luecker S."/>
            <person name="Lage O.M."/>
            <person name="Pohl T."/>
            <person name="Merkel B.J."/>
            <person name="Hornburger P."/>
            <person name="Mueller R.-W."/>
            <person name="Bruemmer F."/>
            <person name="Labrenz M."/>
            <person name="Spormann A.M."/>
            <person name="Op Den Camp H."/>
            <person name="Overmann J."/>
            <person name="Amann R."/>
            <person name="Jetten M.S.M."/>
            <person name="Mascher T."/>
            <person name="Medema M.H."/>
            <person name="Devos D.P."/>
            <person name="Kaster A.-K."/>
            <person name="Ovreas L."/>
            <person name="Rohde M."/>
            <person name="Galperin M.Y."/>
            <person name="Jogler C."/>
        </authorList>
    </citation>
    <scope>NUCLEOTIDE SEQUENCE [LARGE SCALE GENOMIC DNA]</scope>
    <source>
        <strain evidence="1 2">Enr8</strain>
    </source>
</reference>
<dbReference type="RefSeq" id="WP_146435892.1">
    <property type="nucleotide sequence ID" value="NZ_SJPF01000006.1"/>
</dbReference>
<proteinExistence type="predicted"/>
<protein>
    <submittedName>
        <fullName evidence="1">Uncharacterized protein</fullName>
    </submittedName>
</protein>
<name>A0A5C5UWT5_9BACT</name>
<dbReference type="OrthoDB" id="265536at2"/>
<dbReference type="Proteomes" id="UP000318878">
    <property type="component" value="Unassembled WGS sequence"/>
</dbReference>
<evidence type="ECO:0000313" key="1">
    <source>
        <dbReference type="EMBL" id="TWT29835.1"/>
    </source>
</evidence>
<sequence length="200" mass="23594">MTRRYLVQFACVIALFSALRETHAQNLAIREKPSFEQIEQVARRHFLAIRGFHEDQLLVESEVRDFLPQLRQLGWWSFPWRRVPRYSLSDDQFIVNLVYVRRPPVELPRCIATPEKVYNRMERLSYSPIGRILLLELVQRDDFYSAILEDPETLCAESDILSELDVVASVRELKLDEPTGHVYTLQQLVDSLRREYTTVN</sequence>
<comment type="caution">
    <text evidence="1">The sequence shown here is derived from an EMBL/GenBank/DDBJ whole genome shotgun (WGS) entry which is preliminary data.</text>
</comment>
<keyword evidence="2" id="KW-1185">Reference proteome</keyword>
<organism evidence="1 2">
    <name type="scientific">Blastopirellula retiformator</name>
    <dbReference type="NCBI Taxonomy" id="2527970"/>
    <lineage>
        <taxon>Bacteria</taxon>
        <taxon>Pseudomonadati</taxon>
        <taxon>Planctomycetota</taxon>
        <taxon>Planctomycetia</taxon>
        <taxon>Pirellulales</taxon>
        <taxon>Pirellulaceae</taxon>
        <taxon>Blastopirellula</taxon>
    </lineage>
</organism>
<dbReference type="EMBL" id="SJPF01000006">
    <property type="protein sequence ID" value="TWT29835.1"/>
    <property type="molecule type" value="Genomic_DNA"/>
</dbReference>